<dbReference type="Gene3D" id="3.40.50.360">
    <property type="match status" value="1"/>
</dbReference>
<evidence type="ECO:0000313" key="6">
    <source>
        <dbReference type="Proteomes" id="UP000028878"/>
    </source>
</evidence>
<evidence type="ECO:0000259" key="4">
    <source>
        <dbReference type="PROSITE" id="PS50902"/>
    </source>
</evidence>
<dbReference type="PANTHER" id="PTHR19384">
    <property type="entry name" value="NITRIC OXIDE SYNTHASE-RELATED"/>
    <property type="match status" value="1"/>
</dbReference>
<dbReference type="GO" id="GO:0005829">
    <property type="term" value="C:cytosol"/>
    <property type="evidence" value="ECO:0007669"/>
    <property type="project" value="TreeGrafter"/>
</dbReference>
<dbReference type="GO" id="GO:0016491">
    <property type="term" value="F:oxidoreductase activity"/>
    <property type="evidence" value="ECO:0007669"/>
    <property type="project" value="TreeGrafter"/>
</dbReference>
<dbReference type="RefSeq" id="WP_009519188.1">
    <property type="nucleotide sequence ID" value="NZ_CCAE010000005.1"/>
</dbReference>
<keyword evidence="3" id="KW-0813">Transport</keyword>
<keyword evidence="3" id="KW-0249">Electron transport</keyword>
<dbReference type="GO" id="GO:0050660">
    <property type="term" value="F:flavin adenine dinucleotide binding"/>
    <property type="evidence" value="ECO:0007669"/>
    <property type="project" value="TreeGrafter"/>
</dbReference>
<dbReference type="PRINTS" id="PR00369">
    <property type="entry name" value="FLAVODOXIN"/>
</dbReference>
<evidence type="ECO:0000256" key="1">
    <source>
        <dbReference type="ARBA" id="ARBA00022630"/>
    </source>
</evidence>
<evidence type="ECO:0000256" key="3">
    <source>
        <dbReference type="ARBA" id="ARBA00022982"/>
    </source>
</evidence>
<name>A0A1L1PA02_HYDIT</name>
<dbReference type="EMBL" id="CCAE010000005">
    <property type="protein sequence ID" value="CDN86718.1"/>
    <property type="molecule type" value="Genomic_DNA"/>
</dbReference>
<reference evidence="6" key="1">
    <citation type="submission" date="2014-02" db="EMBL/GenBank/DDBJ databases">
        <authorList>
            <person name="Gan H."/>
        </authorList>
    </citation>
    <scope>NUCLEOTIDE SEQUENCE [LARGE SCALE GENOMIC DNA]</scope>
    <source>
        <strain evidence="6">S1</strain>
    </source>
</reference>
<gene>
    <name evidence="5" type="ORF">BN948_01126</name>
</gene>
<dbReference type="InterPro" id="IPR008254">
    <property type="entry name" value="Flavodoxin/NO_synth"/>
</dbReference>
<keyword evidence="6" id="KW-1185">Reference proteome</keyword>
<evidence type="ECO:0000313" key="5">
    <source>
        <dbReference type="EMBL" id="CDN86718.1"/>
    </source>
</evidence>
<sequence length="162" mass="17032">MPSAAATKLLVLVGTVSDTATAVAQAVEMACADQVATIEVRMMDGLDPGIFDEDALYVICCSTHGAGDVPDNAQAFYAALDAQPRFLGHVRFGVIALGDSAQYPQTFANGGRRFDERLRDLGAVRVGELCVLDASTETDPESAGAAWCREWLAQAFAASEAS</sequence>
<keyword evidence="2" id="KW-0288">FMN</keyword>
<dbReference type="PANTHER" id="PTHR19384:SF17">
    <property type="entry name" value="NADPH--CYTOCHROME P450 REDUCTASE"/>
    <property type="match status" value="1"/>
</dbReference>
<protein>
    <submittedName>
        <fullName evidence="5">Flavodoxin/nitric oxide synthase</fullName>
    </submittedName>
</protein>
<accession>A0A1L1PA02</accession>
<dbReference type="InterPro" id="IPR001094">
    <property type="entry name" value="Flavdoxin-like"/>
</dbReference>
<dbReference type="AlphaFoldDB" id="A0A1L1PA02"/>
<proteinExistence type="predicted"/>
<dbReference type="Pfam" id="PF00258">
    <property type="entry name" value="Flavodoxin_1"/>
    <property type="match status" value="1"/>
</dbReference>
<organism evidence="5 6">
    <name type="scientific">Hydrogenophaga intermedia</name>
    <dbReference type="NCBI Taxonomy" id="65786"/>
    <lineage>
        <taxon>Bacteria</taxon>
        <taxon>Pseudomonadati</taxon>
        <taxon>Pseudomonadota</taxon>
        <taxon>Betaproteobacteria</taxon>
        <taxon>Burkholderiales</taxon>
        <taxon>Comamonadaceae</taxon>
        <taxon>Hydrogenophaga</taxon>
    </lineage>
</organism>
<reference evidence="6" key="2">
    <citation type="submission" date="2014-11" db="EMBL/GenBank/DDBJ databases">
        <title>Draft genome sequence of Hydrogenophaga intermedia S1.</title>
        <authorList>
            <person name="Gan H.M."/>
            <person name="Chew T.H."/>
            <person name="Stolz A."/>
        </authorList>
    </citation>
    <scope>NUCLEOTIDE SEQUENCE [LARGE SCALE GENOMIC DNA]</scope>
    <source>
        <strain evidence="6">S1</strain>
    </source>
</reference>
<dbReference type="SUPFAM" id="SSF52218">
    <property type="entry name" value="Flavoproteins"/>
    <property type="match status" value="1"/>
</dbReference>
<dbReference type="PROSITE" id="PS50902">
    <property type="entry name" value="FLAVODOXIN_LIKE"/>
    <property type="match status" value="1"/>
</dbReference>
<dbReference type="Proteomes" id="UP000028878">
    <property type="component" value="Unassembled WGS sequence"/>
</dbReference>
<keyword evidence="1" id="KW-0285">Flavoprotein</keyword>
<feature type="domain" description="Flavodoxin-like" evidence="4">
    <location>
        <begin position="9"/>
        <end position="156"/>
    </location>
</feature>
<dbReference type="InterPro" id="IPR029039">
    <property type="entry name" value="Flavoprotein-like_sf"/>
</dbReference>
<evidence type="ECO:0000256" key="2">
    <source>
        <dbReference type="ARBA" id="ARBA00022643"/>
    </source>
</evidence>
<dbReference type="GO" id="GO:0010181">
    <property type="term" value="F:FMN binding"/>
    <property type="evidence" value="ECO:0007669"/>
    <property type="project" value="InterPro"/>
</dbReference>